<accession>A0A8H7C7V5</accession>
<comment type="caution">
    <text evidence="2">The sequence shown here is derived from an EMBL/GenBank/DDBJ whole genome shotgun (WGS) entry which is preliminary data.</text>
</comment>
<evidence type="ECO:0000256" key="1">
    <source>
        <dbReference type="SAM" id="MobiDB-lite"/>
    </source>
</evidence>
<dbReference type="EMBL" id="JABXXO010000011">
    <property type="protein sequence ID" value="KAF7763853.1"/>
    <property type="molecule type" value="Genomic_DNA"/>
</dbReference>
<dbReference type="Proteomes" id="UP000629468">
    <property type="component" value="Unassembled WGS sequence"/>
</dbReference>
<name>A0A8H7C7V5_AGABI</name>
<proteinExistence type="predicted"/>
<reference evidence="2 3" key="1">
    <citation type="journal article" name="Sci. Rep.">
        <title>Telomere-to-telomere assembled and centromere annotated genomes of the two main subspecies of the button mushroom Agaricus bisporus reveal especially polymorphic chromosome ends.</title>
        <authorList>
            <person name="Sonnenberg A.S.M."/>
            <person name="Sedaghat-Telgerd N."/>
            <person name="Lavrijssen B."/>
            <person name="Ohm R.A."/>
            <person name="Hendrickx P.M."/>
            <person name="Scholtmeijer K."/>
            <person name="Baars J.J.P."/>
            <person name="van Peer A."/>
        </authorList>
    </citation>
    <scope>NUCLEOTIDE SEQUENCE [LARGE SCALE GENOMIC DNA]</scope>
    <source>
        <strain evidence="2 3">H119_p4</strain>
    </source>
</reference>
<evidence type="ECO:0000313" key="3">
    <source>
        <dbReference type="Proteomes" id="UP000629468"/>
    </source>
</evidence>
<organism evidence="2 3">
    <name type="scientific">Agaricus bisporus var. burnettii</name>
    <dbReference type="NCBI Taxonomy" id="192524"/>
    <lineage>
        <taxon>Eukaryota</taxon>
        <taxon>Fungi</taxon>
        <taxon>Dikarya</taxon>
        <taxon>Basidiomycota</taxon>
        <taxon>Agaricomycotina</taxon>
        <taxon>Agaricomycetes</taxon>
        <taxon>Agaricomycetidae</taxon>
        <taxon>Agaricales</taxon>
        <taxon>Agaricineae</taxon>
        <taxon>Agaricaceae</taxon>
        <taxon>Agaricus</taxon>
    </lineage>
</organism>
<dbReference type="AlphaFoldDB" id="A0A8H7C7V5"/>
<evidence type="ECO:0000313" key="2">
    <source>
        <dbReference type="EMBL" id="KAF7763853.1"/>
    </source>
</evidence>
<feature type="region of interest" description="Disordered" evidence="1">
    <location>
        <begin position="1"/>
        <end position="26"/>
    </location>
</feature>
<sequence>MTPGLIPCEEADRSQTATPHSEKYINPSPQLSISSQLFLELSLPMRTRSTLEHACDRCSTSVVGQEIPSSTYAL</sequence>
<protein>
    <submittedName>
        <fullName evidence="2">Uncharacterized protein</fullName>
    </submittedName>
</protein>
<gene>
    <name evidence="2" type="ORF">Agabi119p4_8390</name>
</gene>